<evidence type="ECO:0000256" key="5">
    <source>
        <dbReference type="ARBA" id="ARBA00023288"/>
    </source>
</evidence>
<evidence type="ECO:0000313" key="6">
    <source>
        <dbReference type="EMBL" id="ART74369.1"/>
    </source>
</evidence>
<sequence>MRMRTRSPQCRRRRAVAVRTCWVYSEMWSLHTSRLWKPDAWRWPTAGLRPDGCGGRGKFRERGAGWAGSVCGGCRPRCPPQIHWAAAFSVRRSSEVDVSDAQGPGVEAADAAVAGLESLWGDPDLTWTAGQRGGSGDLTWVLAVIAQGTVSTPEHLLLFHRGVFVGTATEEPRPYTRVTDVTDDVVTVQYRWIIDEEPFAAPAGSGTVRYRVNVDGVTALDPPPWPPEHP</sequence>
<evidence type="ECO:0000313" key="7">
    <source>
        <dbReference type="Proteomes" id="UP000195331"/>
    </source>
</evidence>
<keyword evidence="4" id="KW-0564">Palmitate</keyword>
<proteinExistence type="predicted"/>
<evidence type="ECO:0008006" key="8">
    <source>
        <dbReference type="Google" id="ProtNLM"/>
    </source>
</evidence>
<dbReference type="Pfam" id="PF14041">
    <property type="entry name" value="Lipoprotein_21"/>
    <property type="match status" value="1"/>
</dbReference>
<dbReference type="EMBL" id="CP020811">
    <property type="protein sequence ID" value="ART74369.1"/>
    <property type="molecule type" value="Genomic_DNA"/>
</dbReference>
<dbReference type="KEGG" id="mdx:BTO20_37760"/>
<dbReference type="InterPro" id="IPR025971">
    <property type="entry name" value="LppP/LprE"/>
</dbReference>
<dbReference type="AlphaFoldDB" id="A0A1Y0CGF7"/>
<evidence type="ECO:0000256" key="1">
    <source>
        <dbReference type="ARBA" id="ARBA00022475"/>
    </source>
</evidence>
<reference evidence="6 7" key="1">
    <citation type="submission" date="2017-04" db="EMBL/GenBank/DDBJ databases">
        <title>Whole Genome Sequence of 1,4-Dioxane Degrading Bacterium Mycobacterium dioxanotrophicus PH-06.</title>
        <authorList>
            <person name="He Y."/>
        </authorList>
    </citation>
    <scope>NUCLEOTIDE SEQUENCE [LARGE SCALE GENOMIC DNA]</scope>
    <source>
        <strain evidence="6 7">PH-06</strain>
        <plasmid evidence="6 7">unnamed2</plasmid>
    </source>
</reference>
<name>A0A1Y0CGF7_9MYCO</name>
<keyword evidence="3" id="KW-0472">Membrane</keyword>
<evidence type="ECO:0000256" key="4">
    <source>
        <dbReference type="ARBA" id="ARBA00023139"/>
    </source>
</evidence>
<keyword evidence="2" id="KW-0732">Signal</keyword>
<gene>
    <name evidence="6" type="ORF">BTO20_37760</name>
</gene>
<geneLocation type="plasmid" evidence="6 7">
    <name>unnamed2</name>
</geneLocation>
<evidence type="ECO:0000256" key="2">
    <source>
        <dbReference type="ARBA" id="ARBA00022729"/>
    </source>
</evidence>
<keyword evidence="7" id="KW-1185">Reference proteome</keyword>
<accession>A0A1Y0CGF7</accession>
<evidence type="ECO:0000256" key="3">
    <source>
        <dbReference type="ARBA" id="ARBA00023136"/>
    </source>
</evidence>
<keyword evidence="5" id="KW-0449">Lipoprotein</keyword>
<dbReference type="Proteomes" id="UP000195331">
    <property type="component" value="Plasmid unnamed2"/>
</dbReference>
<keyword evidence="6" id="KW-0614">Plasmid</keyword>
<keyword evidence="1" id="KW-1003">Cell membrane</keyword>
<organism evidence="6 7">
    <name type="scientific">Mycobacterium dioxanotrophicus</name>
    <dbReference type="NCBI Taxonomy" id="482462"/>
    <lineage>
        <taxon>Bacteria</taxon>
        <taxon>Bacillati</taxon>
        <taxon>Actinomycetota</taxon>
        <taxon>Actinomycetes</taxon>
        <taxon>Mycobacteriales</taxon>
        <taxon>Mycobacteriaceae</taxon>
        <taxon>Mycobacterium</taxon>
    </lineage>
</organism>
<protein>
    <recommendedName>
        <fullName evidence="8">LppP/LprE family lipoprotein</fullName>
    </recommendedName>
</protein>